<reference evidence="1" key="1">
    <citation type="submission" date="2023-10" db="EMBL/GenBank/DDBJ databases">
        <title>Development of a sustainable strategy for remediation of hydrocarbon-contaminated territories based on the waste exchange concept.</title>
        <authorList>
            <person name="Krivoruchko A."/>
        </authorList>
    </citation>
    <scope>NUCLEOTIDE SEQUENCE</scope>
    <source>
        <strain evidence="1">IEGM 68</strain>
    </source>
</reference>
<organism evidence="1 2">
    <name type="scientific">Rhodococcus oxybenzonivorans</name>
    <dbReference type="NCBI Taxonomy" id="1990687"/>
    <lineage>
        <taxon>Bacteria</taxon>
        <taxon>Bacillati</taxon>
        <taxon>Actinomycetota</taxon>
        <taxon>Actinomycetes</taxon>
        <taxon>Mycobacteriales</taxon>
        <taxon>Nocardiaceae</taxon>
        <taxon>Rhodococcus</taxon>
    </lineage>
</organism>
<comment type="caution">
    <text evidence="1">The sequence shown here is derived from an EMBL/GenBank/DDBJ whole genome shotgun (WGS) entry which is preliminary data.</text>
</comment>
<evidence type="ECO:0000313" key="2">
    <source>
        <dbReference type="Proteomes" id="UP001185863"/>
    </source>
</evidence>
<protein>
    <recommendedName>
        <fullName evidence="3">Lipoprotein</fullName>
    </recommendedName>
</protein>
<dbReference type="AlphaFoldDB" id="A0AAE4UVD1"/>
<accession>A0AAE4UVD1</accession>
<proteinExistence type="predicted"/>
<name>A0AAE4UVD1_9NOCA</name>
<dbReference type="RefSeq" id="WP_213572500.1">
    <property type="nucleotide sequence ID" value="NZ_JAWLUP010000001.1"/>
</dbReference>
<sequence>MRAGTERAALLGAAAAVIGLALVVGCSAPVEGHPQENRAQAAEYAAEVTSSMAAASSSQKAADELAALEAECALFLTRAGDTIDSYNAFIDAANTDAADAGAKAAQAVGALRSAADRAEEAGPALPPDLAGLFVDYAATYRDLASAVESGERGDYLNTLAGRGDELRDSIRAACPTS</sequence>
<evidence type="ECO:0008006" key="3">
    <source>
        <dbReference type="Google" id="ProtNLM"/>
    </source>
</evidence>
<gene>
    <name evidence="1" type="ORF">R4315_00045</name>
</gene>
<evidence type="ECO:0000313" key="1">
    <source>
        <dbReference type="EMBL" id="MDV7262949.1"/>
    </source>
</evidence>
<dbReference type="Proteomes" id="UP001185863">
    <property type="component" value="Unassembled WGS sequence"/>
</dbReference>
<dbReference type="PROSITE" id="PS51257">
    <property type="entry name" value="PROKAR_LIPOPROTEIN"/>
    <property type="match status" value="1"/>
</dbReference>
<dbReference type="EMBL" id="JAWLUP010000001">
    <property type="protein sequence ID" value="MDV7262949.1"/>
    <property type="molecule type" value="Genomic_DNA"/>
</dbReference>